<feature type="region of interest" description="Disordered" evidence="1">
    <location>
        <begin position="737"/>
        <end position="760"/>
    </location>
</feature>
<comment type="caution">
    <text evidence="3">The sequence shown here is derived from an EMBL/GenBank/DDBJ whole genome shotgun (WGS) entry which is preliminary data.</text>
</comment>
<feature type="compositionally biased region" description="Acidic residues" evidence="1">
    <location>
        <begin position="403"/>
        <end position="436"/>
    </location>
</feature>
<dbReference type="EMBL" id="CAXAMN010000525">
    <property type="protein sequence ID" value="CAK8989198.1"/>
    <property type="molecule type" value="Genomic_DNA"/>
</dbReference>
<evidence type="ECO:0000313" key="2">
    <source>
        <dbReference type="EMBL" id="CAK8989198.1"/>
    </source>
</evidence>
<feature type="compositionally biased region" description="Acidic residues" evidence="1">
    <location>
        <begin position="377"/>
        <end position="386"/>
    </location>
</feature>
<feature type="compositionally biased region" description="Basic and acidic residues" evidence="1">
    <location>
        <begin position="437"/>
        <end position="461"/>
    </location>
</feature>
<feature type="compositionally biased region" description="Basic residues" evidence="1">
    <location>
        <begin position="740"/>
        <end position="760"/>
    </location>
</feature>
<sequence length="760" mass="85477">MFAVPQLEFEPLDHFEAFAGDFEVTKEGRRAIPFDVRIDPQSMDLLSPQGFANALHAVCCLKPGSAALAAPVCSTFVFMILHPEIVAMPTKHPSTPPRTRMRAKTATSASRDKRPSALRNSSSQNLKAFLDDKKRKREAKAFEAMAKSDKEDKDQKQTENKREKKECTKKNQKDEKKAEKRDEKKPEKIEKSEKRDEKKPERIEKPEKKSEKSAEKKAEKSEVKKPEKVDGKSDAKSSEKRDEKKDKKEKKASEKKEKKREKSEKKEKEKAENKKKDKKKKDEKKPNKVEKKVEEQETEVESDVVRSKSKKIKYVPCKKRKIEHIFDSPGSGSGLSAKEKAEMRLQELQDTLEASDEDDSSSSCPATDLEAQLLLESEADETDSEASSDVGSGDESDHGQSAESEEEDEGGSSDTTAGDDDQDADDDDEESSEEGEADPKATGKEDETTGDAKGEASEEHALVPVTNQTKCTTLALRNSVTHKREWDTFCRQARTKMPFNLSEYFTTAKNDLFNMWVDAGCNWSKCALEVERRQAEKNISKRAWKAVQGKELKKRYSEEKWTKVKDARKSQGLFYWDEDFPEDEEEAWYFVREGNEFVRKEETSEAMTLKGKRDVDPALREAITSKEDGIMPVGALPKMEGISSQGSKSLMEAMAKVAPAPKRKPKEQQSEPVEPLTTEGRAKALLQDMLKDVEGYYKKLSQAVNEKDEEVLKGLLDRICGIMTGGAKAQAAAAAFLKPGKQKKPKKNSGGKKVKTKAKK</sequence>
<feature type="region of interest" description="Disordered" evidence="1">
    <location>
        <begin position="88"/>
        <end position="465"/>
    </location>
</feature>
<keyword evidence="4" id="KW-1185">Reference proteome</keyword>
<evidence type="ECO:0000256" key="1">
    <source>
        <dbReference type="SAM" id="MobiDB-lite"/>
    </source>
</evidence>
<gene>
    <name evidence="2" type="ORF">CCMP2556_LOCUS1564</name>
    <name evidence="3" type="ORF">CCMP2556_LOCUS1682</name>
</gene>
<protein>
    <submittedName>
        <fullName evidence="3">Uncharacterized protein</fullName>
    </submittedName>
</protein>
<feature type="compositionally biased region" description="Basic and acidic residues" evidence="1">
    <location>
        <begin position="146"/>
        <end position="275"/>
    </location>
</feature>
<evidence type="ECO:0000313" key="3">
    <source>
        <dbReference type="EMBL" id="CAK8989491.1"/>
    </source>
</evidence>
<dbReference type="EMBL" id="CAXAMN010000559">
    <property type="protein sequence ID" value="CAK8989491.1"/>
    <property type="molecule type" value="Genomic_DNA"/>
</dbReference>
<reference evidence="3 4" key="1">
    <citation type="submission" date="2024-02" db="EMBL/GenBank/DDBJ databases">
        <authorList>
            <person name="Chen Y."/>
            <person name="Shah S."/>
            <person name="Dougan E. K."/>
            <person name="Thang M."/>
            <person name="Chan C."/>
        </authorList>
    </citation>
    <scope>NUCLEOTIDE SEQUENCE [LARGE SCALE GENOMIC DNA]</scope>
</reference>
<name>A0ABP0HH26_9DINO</name>
<feature type="region of interest" description="Disordered" evidence="1">
    <location>
        <begin position="656"/>
        <end position="680"/>
    </location>
</feature>
<dbReference type="Proteomes" id="UP001642484">
    <property type="component" value="Unassembled WGS sequence"/>
</dbReference>
<proteinExistence type="predicted"/>
<accession>A0ABP0HH26</accession>
<evidence type="ECO:0000313" key="4">
    <source>
        <dbReference type="Proteomes" id="UP001642484"/>
    </source>
</evidence>
<feature type="compositionally biased region" description="Basic and acidic residues" evidence="1">
    <location>
        <begin position="337"/>
        <end position="347"/>
    </location>
</feature>
<organism evidence="3 4">
    <name type="scientific">Durusdinium trenchii</name>
    <dbReference type="NCBI Taxonomy" id="1381693"/>
    <lineage>
        <taxon>Eukaryota</taxon>
        <taxon>Sar</taxon>
        <taxon>Alveolata</taxon>
        <taxon>Dinophyceae</taxon>
        <taxon>Suessiales</taxon>
        <taxon>Symbiodiniaceae</taxon>
        <taxon>Durusdinium</taxon>
    </lineage>
</organism>
<feature type="compositionally biased region" description="Basic and acidic residues" evidence="1">
    <location>
        <begin position="283"/>
        <end position="295"/>
    </location>
</feature>
<feature type="compositionally biased region" description="Basic residues" evidence="1">
    <location>
        <begin position="307"/>
        <end position="322"/>
    </location>
</feature>